<keyword evidence="7 9" id="KW-0496">Mitochondrion</keyword>
<keyword evidence="11" id="KW-1185">Reference proteome</keyword>
<evidence type="ECO:0000256" key="6">
    <source>
        <dbReference type="ARBA" id="ARBA00022989"/>
    </source>
</evidence>
<evidence type="ECO:0000256" key="9">
    <source>
        <dbReference type="RuleBase" id="RU363011"/>
    </source>
</evidence>
<sequence length="131" mass="14108">MLHLQASTTRATTKIVVGPGTPWKVSFKEPYHSSIGSSTLRHECIKMSQAIEKSTTTDAPSSQIISSKWDVIISNGIVKTGLGFGAGVLFSVLFFKRRAFPVWLGTGFGLGRAYSEGDSVFRGAGLREVKA</sequence>
<keyword evidence="6 9" id="KW-1133">Transmembrane helix</keyword>
<comment type="subunit">
    <text evidence="9">Component of the mitochondrial contact site and cristae organizing system (MICOS) complex.</text>
</comment>
<organism evidence="10 11">
    <name type="scientific">Brettanomyces naardenensis</name>
    <name type="common">Yeast</name>
    <dbReference type="NCBI Taxonomy" id="13370"/>
    <lineage>
        <taxon>Eukaryota</taxon>
        <taxon>Fungi</taxon>
        <taxon>Dikarya</taxon>
        <taxon>Ascomycota</taxon>
        <taxon>Saccharomycotina</taxon>
        <taxon>Pichiomycetes</taxon>
        <taxon>Pichiales</taxon>
        <taxon>Pichiaceae</taxon>
        <taxon>Brettanomyces</taxon>
    </lineage>
</organism>
<evidence type="ECO:0000256" key="3">
    <source>
        <dbReference type="ARBA" id="ARBA00006792"/>
    </source>
</evidence>
<feature type="transmembrane region" description="Helical" evidence="9">
    <location>
        <begin position="76"/>
        <end position="95"/>
    </location>
</feature>
<comment type="subcellular location">
    <subcellularLocation>
        <location evidence="2 9">Mitochondrion inner membrane</location>
        <topology evidence="2 9">Single-pass membrane protein</topology>
    </subcellularLocation>
</comment>
<name>A0A448YHW4_BRENA</name>
<dbReference type="OrthoDB" id="1916310at2759"/>
<evidence type="ECO:0000313" key="10">
    <source>
        <dbReference type="EMBL" id="VEU20471.1"/>
    </source>
</evidence>
<evidence type="ECO:0000313" key="11">
    <source>
        <dbReference type="Proteomes" id="UP000290900"/>
    </source>
</evidence>
<evidence type="ECO:0000256" key="7">
    <source>
        <dbReference type="ARBA" id="ARBA00023128"/>
    </source>
</evidence>
<dbReference type="Proteomes" id="UP000290900">
    <property type="component" value="Unassembled WGS sequence"/>
</dbReference>
<dbReference type="InParanoid" id="A0A448YHW4"/>
<protein>
    <recommendedName>
        <fullName evidence="9">MICOS complex subunit MIC10</fullName>
    </recommendedName>
</protein>
<gene>
    <name evidence="10" type="ORF">BRENAR_LOCUS1206</name>
</gene>
<reference evidence="10 11" key="1">
    <citation type="submission" date="2018-12" db="EMBL/GenBank/DDBJ databases">
        <authorList>
            <person name="Tiukova I."/>
            <person name="Dainat J."/>
        </authorList>
    </citation>
    <scope>NUCLEOTIDE SEQUENCE [LARGE SCALE GENOMIC DNA]</scope>
</reference>
<evidence type="ECO:0000256" key="1">
    <source>
        <dbReference type="ARBA" id="ARBA00002689"/>
    </source>
</evidence>
<evidence type="ECO:0000256" key="2">
    <source>
        <dbReference type="ARBA" id="ARBA00004434"/>
    </source>
</evidence>
<evidence type="ECO:0000256" key="4">
    <source>
        <dbReference type="ARBA" id="ARBA00022692"/>
    </source>
</evidence>
<keyword evidence="8 9" id="KW-0472">Membrane</keyword>
<dbReference type="GO" id="GO:0061617">
    <property type="term" value="C:MICOS complex"/>
    <property type="evidence" value="ECO:0007669"/>
    <property type="project" value="UniProtKB-UniRule"/>
</dbReference>
<comment type="similarity">
    <text evidence="3 9">Belongs to the MICOS complex subunit Mic10 family.</text>
</comment>
<evidence type="ECO:0000256" key="8">
    <source>
        <dbReference type="ARBA" id="ARBA00023136"/>
    </source>
</evidence>
<comment type="function">
    <text evidence="1 9">Component of the MICOS complex, a large protein complex of the mitochondrial inner membrane that plays crucial roles in the maintenance of crista junctions, inner membrane architecture, and formation of contact sites to the outer membrane.</text>
</comment>
<keyword evidence="5 9" id="KW-0999">Mitochondrion inner membrane</keyword>
<dbReference type="InterPro" id="IPR007512">
    <property type="entry name" value="Mic10"/>
</dbReference>
<evidence type="ECO:0000256" key="5">
    <source>
        <dbReference type="ARBA" id="ARBA00022792"/>
    </source>
</evidence>
<dbReference type="PANTHER" id="PTHR21304:SF0">
    <property type="entry name" value="MICOS COMPLEX SUBUNIT MIC10"/>
    <property type="match status" value="1"/>
</dbReference>
<dbReference type="EMBL" id="CAACVR010000004">
    <property type="protein sequence ID" value="VEU20471.1"/>
    <property type="molecule type" value="Genomic_DNA"/>
</dbReference>
<dbReference type="AlphaFoldDB" id="A0A448YHW4"/>
<dbReference type="Pfam" id="PF04418">
    <property type="entry name" value="DUF543"/>
    <property type="match status" value="1"/>
</dbReference>
<proteinExistence type="inferred from homology"/>
<dbReference type="STRING" id="13370.A0A448YHW4"/>
<keyword evidence="4 9" id="KW-0812">Transmembrane</keyword>
<accession>A0A448YHW4</accession>
<dbReference type="PANTHER" id="PTHR21304">
    <property type="entry name" value="MICOS COMPLEX SUBUNIT MIC10"/>
    <property type="match status" value="1"/>
</dbReference>
<dbReference type="FunCoup" id="A0A448YHW4">
    <property type="interactions" value="85"/>
</dbReference>